<evidence type="ECO:0000259" key="4">
    <source>
        <dbReference type="Pfam" id="PF01103"/>
    </source>
</evidence>
<gene>
    <name evidence="5" type="ORF">tloyanaT_19600</name>
</gene>
<dbReference type="Pfam" id="PF01103">
    <property type="entry name" value="Omp85"/>
    <property type="match status" value="1"/>
</dbReference>
<feature type="chain" id="PRO_5045355586" evidence="3">
    <location>
        <begin position="23"/>
        <end position="347"/>
    </location>
</feature>
<evidence type="ECO:0000313" key="6">
    <source>
        <dbReference type="Proteomes" id="UP001157134"/>
    </source>
</evidence>
<reference evidence="5 6" key="1">
    <citation type="submission" date="2023-03" db="EMBL/GenBank/DDBJ databases">
        <title>Thalassotalea loyana LMG 22536T draft genome sequence.</title>
        <authorList>
            <person name="Sawabe T."/>
        </authorList>
    </citation>
    <scope>NUCLEOTIDE SEQUENCE [LARGE SCALE GENOMIC DNA]</scope>
    <source>
        <strain evidence="5 6">LMG 22536</strain>
    </source>
</reference>
<feature type="domain" description="Bacterial surface antigen (D15)" evidence="4">
    <location>
        <begin position="96"/>
        <end position="347"/>
    </location>
</feature>
<evidence type="ECO:0000256" key="3">
    <source>
        <dbReference type="SAM" id="SignalP"/>
    </source>
</evidence>
<keyword evidence="6" id="KW-1185">Reference proteome</keyword>
<comment type="caution">
    <text evidence="5">The sequence shown here is derived from an EMBL/GenBank/DDBJ whole genome shotgun (WGS) entry which is preliminary data.</text>
</comment>
<dbReference type="InterPro" id="IPR000184">
    <property type="entry name" value="Bac_surfAg_D15"/>
</dbReference>
<keyword evidence="2" id="KW-0472">Membrane</keyword>
<dbReference type="EMBL" id="BSSV01000004">
    <property type="protein sequence ID" value="GLX85708.1"/>
    <property type="molecule type" value="Genomic_DNA"/>
</dbReference>
<dbReference type="Gene3D" id="2.40.160.50">
    <property type="entry name" value="membrane protein fhac: a member of the omp85/tpsb transporter family"/>
    <property type="match status" value="1"/>
</dbReference>
<evidence type="ECO:0000313" key="5">
    <source>
        <dbReference type="EMBL" id="GLX85708.1"/>
    </source>
</evidence>
<accession>A0ABQ6HC82</accession>
<organism evidence="5 6">
    <name type="scientific">Thalassotalea loyana</name>
    <dbReference type="NCBI Taxonomy" id="280483"/>
    <lineage>
        <taxon>Bacteria</taxon>
        <taxon>Pseudomonadati</taxon>
        <taxon>Pseudomonadota</taxon>
        <taxon>Gammaproteobacteria</taxon>
        <taxon>Alteromonadales</taxon>
        <taxon>Colwelliaceae</taxon>
        <taxon>Thalassotalea</taxon>
    </lineage>
</organism>
<feature type="signal peptide" evidence="3">
    <location>
        <begin position="1"/>
        <end position="22"/>
    </location>
</feature>
<proteinExistence type="predicted"/>
<keyword evidence="3" id="KW-0732">Signal</keyword>
<evidence type="ECO:0000256" key="1">
    <source>
        <dbReference type="ARBA" id="ARBA00004370"/>
    </source>
</evidence>
<dbReference type="RefSeq" id="WP_284298087.1">
    <property type="nucleotide sequence ID" value="NZ_BSSV01000004.1"/>
</dbReference>
<name>A0ABQ6HC82_9GAMM</name>
<protein>
    <submittedName>
        <fullName evidence="5">Membrane protein</fullName>
    </submittedName>
</protein>
<evidence type="ECO:0000256" key="2">
    <source>
        <dbReference type="ARBA" id="ARBA00023136"/>
    </source>
</evidence>
<sequence>MAKLSIYSIALLLFTPSFLLLASTENEEKSFAVAPIISSNPSMGTGVGVTGSYLYNVGEENPRSQLLGLTQYTDTDSYTIGARNMMHFDDGNQRAVTAAWLLHINNDFSNAEFVSESYGLFHRQSWKVAENWFAGIHGIAMFNNYSPDNEAGKEFLELTGASDNEVYGVGLNVTYDSRDNFYYPMQGALFEVSTFSYLDSLGSDEDYDLLELKYSKYITVRQKDVVALGYYGRYVNDEAPYSGESYLGRRSALRGFNAGEISGQRLSAIQAEYRYHISEKWKIVGFAGVANIEGGTAEENNREGMYYSAGVGARYALQPKDKVHLRFDIAIGNDDNQGFYIGLQEAF</sequence>
<dbReference type="Proteomes" id="UP001157134">
    <property type="component" value="Unassembled WGS sequence"/>
</dbReference>
<comment type="subcellular location">
    <subcellularLocation>
        <location evidence="1">Membrane</location>
    </subcellularLocation>
</comment>